<feature type="transmembrane region" description="Helical" evidence="1">
    <location>
        <begin position="24"/>
        <end position="45"/>
    </location>
</feature>
<geneLocation type="plasmid" evidence="2 3">
    <name>AZO_p1</name>
</geneLocation>
<dbReference type="KEGG" id="ali:AZOLI_p10184"/>
<keyword evidence="1" id="KW-1133">Transmembrane helix</keyword>
<reference evidence="3" key="1">
    <citation type="journal article" date="2011" name="PLoS Genet.">
        <title>Azospirillum genomes reveal transition of bacteria from aquatic to terrestrial environments.</title>
        <authorList>
            <person name="Wisniewski-Dye F."/>
            <person name="Borziak K."/>
            <person name="Khalsa-Moyers G."/>
            <person name="Alexandre G."/>
            <person name="Sukharnikov L.O."/>
            <person name="Wuichet K."/>
            <person name="Hurst G.B."/>
            <person name="McDonald W.H."/>
            <person name="Robertson J.S."/>
            <person name="Barbe V."/>
            <person name="Calteau A."/>
            <person name="Rouy Z."/>
            <person name="Mangenot S."/>
            <person name="Prigent-Combaret C."/>
            <person name="Normand P."/>
            <person name="Boyer M."/>
            <person name="Siguier P."/>
            <person name="Dessaux Y."/>
            <person name="Elmerich C."/>
            <person name="Condemine G."/>
            <person name="Krishnen G."/>
            <person name="Kennedy I."/>
            <person name="Paterson A.H."/>
            <person name="Gonzalez V."/>
            <person name="Mavingui P."/>
            <person name="Zhulin I.B."/>
        </authorList>
    </citation>
    <scope>NUCLEOTIDE SEQUENCE [LARGE SCALE GENOMIC DNA]</scope>
    <source>
        <strain evidence="3">4B</strain>
    </source>
</reference>
<keyword evidence="3" id="KW-1185">Reference proteome</keyword>
<protein>
    <submittedName>
        <fullName evidence="2">Uncharacterized protein</fullName>
    </submittedName>
</protein>
<organism evidence="2 3">
    <name type="scientific">Azospirillum lipoferum (strain 4B)</name>
    <dbReference type="NCBI Taxonomy" id="862719"/>
    <lineage>
        <taxon>Bacteria</taxon>
        <taxon>Pseudomonadati</taxon>
        <taxon>Pseudomonadota</taxon>
        <taxon>Alphaproteobacteria</taxon>
        <taxon>Rhodospirillales</taxon>
        <taxon>Azospirillaceae</taxon>
        <taxon>Azospirillum</taxon>
    </lineage>
</organism>
<keyword evidence="1" id="KW-0812">Transmembrane</keyword>
<gene>
    <name evidence="2" type="ordered locus">AZOLI_p10184</name>
</gene>
<accession>G7ZA39</accession>
<evidence type="ECO:0000256" key="1">
    <source>
        <dbReference type="SAM" id="Phobius"/>
    </source>
</evidence>
<evidence type="ECO:0000313" key="3">
    <source>
        <dbReference type="Proteomes" id="UP000005667"/>
    </source>
</evidence>
<name>G7ZA39_AZOL4</name>
<evidence type="ECO:0000313" key="2">
    <source>
        <dbReference type="EMBL" id="CBS88479.1"/>
    </source>
</evidence>
<dbReference type="HOGENOM" id="CLU_211307_0_0_5"/>
<dbReference type="AlphaFoldDB" id="G7ZA39"/>
<keyword evidence="1" id="KW-0472">Membrane</keyword>
<proteinExistence type="predicted"/>
<dbReference type="RefSeq" id="WP_014187939.1">
    <property type="nucleotide sequence ID" value="NC_016585.1"/>
</dbReference>
<keyword evidence="2" id="KW-0614">Plasmid</keyword>
<dbReference type="EMBL" id="FQ311869">
    <property type="protein sequence ID" value="CBS88479.1"/>
    <property type="molecule type" value="Genomic_DNA"/>
</dbReference>
<dbReference type="Proteomes" id="UP000005667">
    <property type="component" value="Plasmid AZO_p1"/>
</dbReference>
<sequence>MPLILLLILAIVIAQIGFWDTLGALLGGVAMIVLLILLLGALAVLGGRYLMSRARGG</sequence>